<evidence type="ECO:0000256" key="1">
    <source>
        <dbReference type="ARBA" id="ARBA00009108"/>
    </source>
</evidence>
<evidence type="ECO:0000313" key="4">
    <source>
        <dbReference type="EMBL" id="AII10219.1"/>
    </source>
</evidence>
<dbReference type="EMBL" id="CP008947">
    <property type="protein sequence ID" value="AII10219.1"/>
    <property type="molecule type" value="Genomic_DNA"/>
</dbReference>
<proteinExistence type="inferred from homology"/>
<feature type="region of interest" description="Disordered" evidence="2">
    <location>
        <begin position="1"/>
        <end position="42"/>
    </location>
</feature>
<organism evidence="4 5">
    <name type="scientific">Rhodococcus opacus</name>
    <name type="common">Nocardia opaca</name>
    <dbReference type="NCBI Taxonomy" id="37919"/>
    <lineage>
        <taxon>Bacteria</taxon>
        <taxon>Bacillati</taxon>
        <taxon>Actinomycetota</taxon>
        <taxon>Actinomycetes</taxon>
        <taxon>Mycobacteriales</taxon>
        <taxon>Nocardiaceae</taxon>
        <taxon>Rhodococcus</taxon>
    </lineage>
</organism>
<evidence type="ECO:0000256" key="3">
    <source>
        <dbReference type="SAM" id="Phobius"/>
    </source>
</evidence>
<feature type="compositionally biased region" description="Basic and acidic residues" evidence="2">
    <location>
        <begin position="21"/>
        <end position="40"/>
    </location>
</feature>
<feature type="transmembrane region" description="Helical" evidence="3">
    <location>
        <begin position="50"/>
        <end position="67"/>
    </location>
</feature>
<dbReference type="Gene3D" id="3.30.70.1880">
    <property type="entry name" value="Protein of unknown function DUF881"/>
    <property type="match status" value="1"/>
</dbReference>
<dbReference type="InterPro" id="IPR010273">
    <property type="entry name" value="DUF881"/>
</dbReference>
<name>A0A076F346_RHOOP</name>
<evidence type="ECO:0000313" key="5">
    <source>
        <dbReference type="Proteomes" id="UP000028488"/>
    </source>
</evidence>
<dbReference type="AlphaFoldDB" id="A0A076F346"/>
<dbReference type="PANTHER" id="PTHR37313:SF1">
    <property type="entry name" value="UPF0749 PROTEIN RV1823"/>
    <property type="match status" value="1"/>
</dbReference>
<reference evidence="4 5" key="1">
    <citation type="submission" date="2014-07" db="EMBL/GenBank/DDBJ databases">
        <title>Genome Sequence of Rhodococcus opacus Strain R7, a Biodegrader of Mono- and Polycyclic Aromatic Hydrocarbons.</title>
        <authorList>
            <person name="Di Gennaro P."/>
            <person name="Zampolli J."/>
            <person name="Presti I."/>
            <person name="Cappelletti M."/>
            <person name="D'Ursi P."/>
            <person name="Orro A."/>
            <person name="Mezzelani A."/>
            <person name="Milanesi L."/>
        </authorList>
    </citation>
    <scope>NUCLEOTIDE SEQUENCE [LARGE SCALE GENOMIC DNA]</scope>
    <source>
        <strain evidence="4 5">R7</strain>
    </source>
</reference>
<accession>A0A076F346</accession>
<gene>
    <name evidence="4" type="ORF">EP51_38445</name>
</gene>
<dbReference type="RefSeq" id="WP_128642025.1">
    <property type="nucleotide sequence ID" value="NZ_CP008947.1"/>
</dbReference>
<dbReference type="PANTHER" id="PTHR37313">
    <property type="entry name" value="UPF0749 PROTEIN RV1825"/>
    <property type="match status" value="1"/>
</dbReference>
<keyword evidence="3" id="KW-0812">Transmembrane</keyword>
<dbReference type="Proteomes" id="UP000028488">
    <property type="component" value="Chromosome"/>
</dbReference>
<protein>
    <submittedName>
        <fullName evidence="4">Membrane protein</fullName>
    </submittedName>
</protein>
<dbReference type="Pfam" id="PF05949">
    <property type="entry name" value="DUF881"/>
    <property type="match status" value="1"/>
</dbReference>
<keyword evidence="3" id="KW-0472">Membrane</keyword>
<dbReference type="eggNOG" id="COG3879">
    <property type="taxonomic scope" value="Bacteria"/>
</dbReference>
<dbReference type="GO" id="GO:0005886">
    <property type="term" value="C:plasma membrane"/>
    <property type="evidence" value="ECO:0007669"/>
    <property type="project" value="TreeGrafter"/>
</dbReference>
<evidence type="ECO:0000256" key="2">
    <source>
        <dbReference type="SAM" id="MobiDB-lite"/>
    </source>
</evidence>
<keyword evidence="3" id="KW-1133">Transmembrane helix</keyword>
<sequence>MKRTDSGIRRNPVPSLLRSLMNDHLDPGYEGAAEDREQGHSRQTRVGQQVWIAIGALLVGLVLSVAYRQATERLPGTEQVRSELLSKVQDAEDRAGALAATRDTLSTQTDDARATALAGDARGAALLDELRGLEGDAGVEAVHGPGLTVTLTDPAAKPNLSDSSQRSVGGKAVVLDRDLQSVVNSLWASGAEAIAVGDVRIGPSVTIRQAGGAMLVDNQPVFSPYVVSAIGPQGPMQTGFVVSDAYLRMSSVAQLYGIGFAVAEADDLHLPAAPAREVRAAREVGTR</sequence>
<comment type="similarity">
    <text evidence="1">Belongs to the UPF0749 family.</text>
</comment>